<name>A0A501WHS0_9GAMM</name>
<protein>
    <recommendedName>
        <fullName evidence="8">Bacterioferritin-associated ferredoxin</fullName>
    </recommendedName>
</protein>
<evidence type="ECO:0000256" key="3">
    <source>
        <dbReference type="ARBA" id="ARBA00022723"/>
    </source>
</evidence>
<evidence type="ECO:0000256" key="5">
    <source>
        <dbReference type="ARBA" id="ARBA00023004"/>
    </source>
</evidence>
<evidence type="ECO:0000256" key="1">
    <source>
        <dbReference type="ARBA" id="ARBA00022448"/>
    </source>
</evidence>
<keyword evidence="1" id="KW-0813">Transport</keyword>
<evidence type="ECO:0000313" key="11">
    <source>
        <dbReference type="EMBL" id="TPE48908.1"/>
    </source>
</evidence>
<dbReference type="InterPro" id="IPR041854">
    <property type="entry name" value="BFD-like_2Fe2S-bd_dom_sf"/>
</dbReference>
<dbReference type="Pfam" id="PF04324">
    <property type="entry name" value="Fer2_BFD"/>
    <property type="match status" value="1"/>
</dbReference>
<comment type="cofactor">
    <cofactor evidence="7">
        <name>[2Fe-2S] cluster</name>
        <dbReference type="ChEBI" id="CHEBI:190135"/>
    </cofactor>
</comment>
<dbReference type="InterPro" id="IPR007419">
    <property type="entry name" value="BFD-like_2Fe2S-bd_dom"/>
</dbReference>
<dbReference type="OrthoDB" id="9815350at2"/>
<evidence type="ECO:0000256" key="4">
    <source>
        <dbReference type="ARBA" id="ARBA00022982"/>
    </source>
</evidence>
<dbReference type="EMBL" id="VFRR01000028">
    <property type="protein sequence ID" value="TPE48908.1"/>
    <property type="molecule type" value="Genomic_DNA"/>
</dbReference>
<dbReference type="Proteomes" id="UP000315901">
    <property type="component" value="Unassembled WGS sequence"/>
</dbReference>
<keyword evidence="6" id="KW-0411">Iron-sulfur</keyword>
<evidence type="ECO:0000256" key="8">
    <source>
        <dbReference type="ARBA" id="ARBA00039386"/>
    </source>
</evidence>
<sequence>MYVCICYSVKEKDIKQSVAQGAHSMRDLYTELELGRQCGKCCQTAKQILNEELAKLAYDAVQVA</sequence>
<dbReference type="RefSeq" id="WP_140589888.1">
    <property type="nucleotide sequence ID" value="NZ_VFRR01000028.1"/>
</dbReference>
<feature type="domain" description="BFD-like [2Fe-2S]-binding" evidence="10">
    <location>
        <begin position="2"/>
        <end position="51"/>
    </location>
</feature>
<comment type="caution">
    <text evidence="11">The sequence shown here is derived from an EMBL/GenBank/DDBJ whole genome shotgun (WGS) entry which is preliminary data.</text>
</comment>
<dbReference type="GO" id="GO:0046872">
    <property type="term" value="F:metal ion binding"/>
    <property type="evidence" value="ECO:0007669"/>
    <property type="project" value="UniProtKB-KW"/>
</dbReference>
<evidence type="ECO:0000256" key="7">
    <source>
        <dbReference type="ARBA" id="ARBA00034078"/>
    </source>
</evidence>
<keyword evidence="4" id="KW-0249">Electron transport</keyword>
<evidence type="ECO:0000313" key="12">
    <source>
        <dbReference type="Proteomes" id="UP000315901"/>
    </source>
</evidence>
<dbReference type="PANTHER" id="PTHR37424">
    <property type="entry name" value="BACTERIOFERRITIN-ASSOCIATED FERREDOXIN"/>
    <property type="match status" value="1"/>
</dbReference>
<evidence type="ECO:0000256" key="9">
    <source>
        <dbReference type="ARBA" id="ARBA00046332"/>
    </source>
</evidence>
<organism evidence="11 12">
    <name type="scientific">Maribrevibacterium harenarium</name>
    <dbReference type="NCBI Taxonomy" id="2589817"/>
    <lineage>
        <taxon>Bacteria</taxon>
        <taxon>Pseudomonadati</taxon>
        <taxon>Pseudomonadota</taxon>
        <taxon>Gammaproteobacteria</taxon>
        <taxon>Oceanospirillales</taxon>
        <taxon>Oceanospirillaceae</taxon>
        <taxon>Maribrevibacterium</taxon>
    </lineage>
</organism>
<comment type="similarity">
    <text evidence="9">Belongs to the Bfd family.</text>
</comment>
<dbReference type="InterPro" id="IPR052371">
    <property type="entry name" value="BFD-associated_ferredoxin"/>
</dbReference>
<evidence type="ECO:0000259" key="10">
    <source>
        <dbReference type="Pfam" id="PF04324"/>
    </source>
</evidence>
<keyword evidence="12" id="KW-1185">Reference proteome</keyword>
<accession>A0A501WHS0</accession>
<proteinExistence type="inferred from homology"/>
<keyword evidence="5" id="KW-0408">Iron</keyword>
<evidence type="ECO:0000256" key="6">
    <source>
        <dbReference type="ARBA" id="ARBA00023014"/>
    </source>
</evidence>
<reference evidence="11 12" key="1">
    <citation type="submission" date="2019-06" db="EMBL/GenBank/DDBJ databases">
        <title>A novel bacterium of genus Marinomonas, isolated from coastal sand.</title>
        <authorList>
            <person name="Huang H."/>
            <person name="Mo K."/>
            <person name="Hu Y."/>
        </authorList>
    </citation>
    <scope>NUCLEOTIDE SEQUENCE [LARGE SCALE GENOMIC DNA]</scope>
    <source>
        <strain evidence="11 12">HB171799</strain>
    </source>
</reference>
<dbReference type="PANTHER" id="PTHR37424:SF1">
    <property type="entry name" value="BACTERIOFERRITIN-ASSOCIATED FERREDOXIN"/>
    <property type="match status" value="1"/>
</dbReference>
<keyword evidence="2" id="KW-0001">2Fe-2S</keyword>
<dbReference type="AlphaFoldDB" id="A0A501WHS0"/>
<dbReference type="GO" id="GO:0051537">
    <property type="term" value="F:2 iron, 2 sulfur cluster binding"/>
    <property type="evidence" value="ECO:0007669"/>
    <property type="project" value="UniProtKB-KW"/>
</dbReference>
<gene>
    <name evidence="11" type="ORF">FJM67_12835</name>
</gene>
<dbReference type="Gene3D" id="1.10.10.1100">
    <property type="entry name" value="BFD-like [2Fe-2S]-binding domain"/>
    <property type="match status" value="1"/>
</dbReference>
<keyword evidence="3" id="KW-0479">Metal-binding</keyword>
<evidence type="ECO:0000256" key="2">
    <source>
        <dbReference type="ARBA" id="ARBA00022714"/>
    </source>
</evidence>